<keyword evidence="2" id="KW-1185">Reference proteome</keyword>
<name>A0AA38U3N5_9AGAR</name>
<dbReference type="AlphaFoldDB" id="A0AA38U3N5"/>
<protein>
    <submittedName>
        <fullName evidence="1">Uncharacterized protein</fullName>
    </submittedName>
</protein>
<reference evidence="1" key="1">
    <citation type="submission" date="2022-08" db="EMBL/GenBank/DDBJ databases">
        <authorList>
            <consortium name="DOE Joint Genome Institute"/>
            <person name="Min B."/>
            <person name="Riley R."/>
            <person name="Sierra-Patev S."/>
            <person name="Naranjo-Ortiz M."/>
            <person name="Looney B."/>
            <person name="Konkel Z."/>
            <person name="Slot J.C."/>
            <person name="Sakamoto Y."/>
            <person name="Steenwyk J.L."/>
            <person name="Rokas A."/>
            <person name="Carro J."/>
            <person name="Camarero S."/>
            <person name="Ferreira P."/>
            <person name="Molpeceres G."/>
            <person name="Ruiz-Duenas F.J."/>
            <person name="Serrano A."/>
            <person name="Henrissat B."/>
            <person name="Drula E."/>
            <person name="Hughes K.W."/>
            <person name="Mata J.L."/>
            <person name="Ishikawa N.K."/>
            <person name="Vargas-Isla R."/>
            <person name="Ushijima S."/>
            <person name="Smith C.A."/>
            <person name="Ahrendt S."/>
            <person name="Andreopoulos W."/>
            <person name="He G."/>
            <person name="Labutti K."/>
            <person name="Lipzen A."/>
            <person name="Ng V."/>
            <person name="Sandor L."/>
            <person name="Barry K."/>
            <person name="Martinez A.T."/>
            <person name="Xiao Y."/>
            <person name="Gibbons J.G."/>
            <person name="Terashima K."/>
            <person name="Hibbett D.S."/>
            <person name="Grigoriev I.V."/>
        </authorList>
    </citation>
    <scope>NUCLEOTIDE SEQUENCE</scope>
    <source>
        <strain evidence="1">TFB9207</strain>
    </source>
</reference>
<gene>
    <name evidence="1" type="ORF">F5878DRAFT_52821</name>
</gene>
<dbReference type="Proteomes" id="UP001163846">
    <property type="component" value="Unassembled WGS sequence"/>
</dbReference>
<accession>A0AA38U3N5</accession>
<evidence type="ECO:0000313" key="1">
    <source>
        <dbReference type="EMBL" id="KAJ3831764.1"/>
    </source>
</evidence>
<proteinExistence type="predicted"/>
<organism evidence="1 2">
    <name type="scientific">Lentinula raphanica</name>
    <dbReference type="NCBI Taxonomy" id="153919"/>
    <lineage>
        <taxon>Eukaryota</taxon>
        <taxon>Fungi</taxon>
        <taxon>Dikarya</taxon>
        <taxon>Basidiomycota</taxon>
        <taxon>Agaricomycotina</taxon>
        <taxon>Agaricomycetes</taxon>
        <taxon>Agaricomycetidae</taxon>
        <taxon>Agaricales</taxon>
        <taxon>Marasmiineae</taxon>
        <taxon>Omphalotaceae</taxon>
        <taxon>Lentinula</taxon>
    </lineage>
</organism>
<dbReference type="EMBL" id="MU807249">
    <property type="protein sequence ID" value="KAJ3831764.1"/>
    <property type="molecule type" value="Genomic_DNA"/>
</dbReference>
<sequence length="221" mass="24164">MIKAGMERPGWDLTTRIGMDWATNLTGGRRRSAGTLQRSIECTRVLAGGILKHVTGITTFYQESDSYFSKSATRHHILGHVRQDTDYATINSPLAFLLSLSPTAPLQAKVVGVRLSKSLLSFALPSSSSYNSPHSVLVEPLFDPLIVTKPTVPSIPATPNSNVFTRSSNTSLARSTALAMNSSPLLLIIASFLSYLTFTSEKDRDQRVVHTYTRQESVPPI</sequence>
<comment type="caution">
    <text evidence="1">The sequence shown here is derived from an EMBL/GenBank/DDBJ whole genome shotgun (WGS) entry which is preliminary data.</text>
</comment>
<evidence type="ECO:0000313" key="2">
    <source>
        <dbReference type="Proteomes" id="UP001163846"/>
    </source>
</evidence>